<comment type="caution">
    <text evidence="8">The sequence shown here is derived from an EMBL/GenBank/DDBJ whole genome shotgun (WGS) entry which is preliminary data.</text>
</comment>
<organism evidence="8 9">
    <name type="scientific">Dokdonella fugitiva</name>
    <dbReference type="NCBI Taxonomy" id="328517"/>
    <lineage>
        <taxon>Bacteria</taxon>
        <taxon>Pseudomonadati</taxon>
        <taxon>Pseudomonadota</taxon>
        <taxon>Gammaproteobacteria</taxon>
        <taxon>Lysobacterales</taxon>
        <taxon>Rhodanobacteraceae</taxon>
        <taxon>Dokdonella</taxon>
    </lineage>
</organism>
<gene>
    <name evidence="7" type="primary">ispD</name>
    <name evidence="8" type="ORF">EV148_10222</name>
</gene>
<dbReference type="RefSeq" id="WP_131994086.1">
    <property type="nucleotide sequence ID" value="NZ_SLWQ01000002.1"/>
</dbReference>
<dbReference type="PANTHER" id="PTHR32125:SF4">
    <property type="entry name" value="2-C-METHYL-D-ERYTHRITOL 4-PHOSPHATE CYTIDYLYLTRANSFERASE, CHLOROPLASTIC"/>
    <property type="match status" value="1"/>
</dbReference>
<dbReference type="GO" id="GO:0019288">
    <property type="term" value="P:isopentenyl diphosphate biosynthetic process, methylerythritol 4-phosphate pathway"/>
    <property type="evidence" value="ECO:0007669"/>
    <property type="project" value="UniProtKB-UniRule"/>
</dbReference>
<reference evidence="8 9" key="1">
    <citation type="journal article" date="2015" name="Stand. Genomic Sci.">
        <title>Genomic Encyclopedia of Bacterial and Archaeal Type Strains, Phase III: the genomes of soil and plant-associated and newly described type strains.</title>
        <authorList>
            <person name="Whitman W.B."/>
            <person name="Woyke T."/>
            <person name="Klenk H.P."/>
            <person name="Zhou Y."/>
            <person name="Lilburn T.G."/>
            <person name="Beck B.J."/>
            <person name="De Vos P."/>
            <person name="Vandamme P."/>
            <person name="Eisen J.A."/>
            <person name="Garrity G."/>
            <person name="Hugenholtz P."/>
            <person name="Kyrpides N.C."/>
        </authorList>
    </citation>
    <scope>NUCLEOTIDE SEQUENCE [LARGE SCALE GENOMIC DNA]</scope>
    <source>
        <strain evidence="8 9">A3</strain>
    </source>
</reference>
<evidence type="ECO:0000256" key="3">
    <source>
        <dbReference type="ARBA" id="ARBA00009789"/>
    </source>
</evidence>
<sequence length="244" mass="25922">MAIERSWCVVPAAGRGARFGADRPKQYVALAGRPLIEWTLDRLAATPCIAGIVVVLAAGDTGWRARERIGDTPLLTATGAGERSGSVLAGLRALPREVGDDAFVLVHDAARPCVRSDDIARLVEHGAAAGGGLLAAPVRDTLKRADGETRVAATEPREARWRALTPQLFRRGELVAALERAQAEGITITDESMAMERAGHRPLLVEGAESNIKVTTPADLALAEYLLSREWGMGNGEWGMGNGE</sequence>
<evidence type="ECO:0000256" key="2">
    <source>
        <dbReference type="ARBA" id="ARBA00004787"/>
    </source>
</evidence>
<feature type="site" description="Transition state stabilizer" evidence="7">
    <location>
        <position position="18"/>
    </location>
</feature>
<evidence type="ECO:0000256" key="1">
    <source>
        <dbReference type="ARBA" id="ARBA00001282"/>
    </source>
</evidence>
<dbReference type="OrthoDB" id="9806837at2"/>
<keyword evidence="9" id="KW-1185">Reference proteome</keyword>
<dbReference type="SUPFAM" id="SSF53448">
    <property type="entry name" value="Nucleotide-diphospho-sugar transferases"/>
    <property type="match status" value="1"/>
</dbReference>
<dbReference type="InterPro" id="IPR018294">
    <property type="entry name" value="ISPD_synthase_CS"/>
</dbReference>
<dbReference type="InterPro" id="IPR029044">
    <property type="entry name" value="Nucleotide-diphossugar_trans"/>
</dbReference>
<dbReference type="NCBIfam" id="TIGR00453">
    <property type="entry name" value="ispD"/>
    <property type="match status" value="1"/>
</dbReference>
<dbReference type="FunFam" id="3.90.550.10:FF:000003">
    <property type="entry name" value="2-C-methyl-D-erythritol 4-phosphate cytidylyltransferase"/>
    <property type="match status" value="1"/>
</dbReference>
<keyword evidence="5 7" id="KW-0548">Nucleotidyltransferase</keyword>
<comment type="similarity">
    <text evidence="3 7">Belongs to the IspD/TarI cytidylyltransferase family. IspD subfamily.</text>
</comment>
<feature type="site" description="Positions MEP for the nucleophilic attack" evidence="7">
    <location>
        <position position="213"/>
    </location>
</feature>
<comment type="catalytic activity">
    <reaction evidence="1 7">
        <text>2-C-methyl-D-erythritol 4-phosphate + CTP + H(+) = 4-CDP-2-C-methyl-D-erythritol + diphosphate</text>
        <dbReference type="Rhea" id="RHEA:13429"/>
        <dbReference type="ChEBI" id="CHEBI:15378"/>
        <dbReference type="ChEBI" id="CHEBI:33019"/>
        <dbReference type="ChEBI" id="CHEBI:37563"/>
        <dbReference type="ChEBI" id="CHEBI:57823"/>
        <dbReference type="ChEBI" id="CHEBI:58262"/>
        <dbReference type="EC" id="2.7.7.60"/>
    </reaction>
</comment>
<dbReference type="InterPro" id="IPR050088">
    <property type="entry name" value="IspD/TarI_cytidylyltransf_bact"/>
</dbReference>
<evidence type="ECO:0000256" key="4">
    <source>
        <dbReference type="ARBA" id="ARBA00022679"/>
    </source>
</evidence>
<name>A0A4R2IBZ6_9GAMM</name>
<dbReference type="PROSITE" id="PS01295">
    <property type="entry name" value="ISPD"/>
    <property type="match status" value="1"/>
</dbReference>
<dbReference type="Gene3D" id="3.90.550.10">
    <property type="entry name" value="Spore Coat Polysaccharide Biosynthesis Protein SpsA, Chain A"/>
    <property type="match status" value="1"/>
</dbReference>
<dbReference type="PANTHER" id="PTHR32125">
    <property type="entry name" value="2-C-METHYL-D-ERYTHRITOL 4-PHOSPHATE CYTIDYLYLTRANSFERASE, CHLOROPLASTIC"/>
    <property type="match status" value="1"/>
</dbReference>
<accession>A0A4R2IBZ6</accession>
<dbReference type="AlphaFoldDB" id="A0A4R2IBZ6"/>
<dbReference type="InterPro" id="IPR001228">
    <property type="entry name" value="IspD"/>
</dbReference>
<comment type="function">
    <text evidence="7">Catalyzes the formation of 4-diphosphocytidyl-2-C-methyl-D-erythritol from CTP and 2-C-methyl-D-erythritol 4-phosphate (MEP).</text>
</comment>
<protein>
    <recommendedName>
        <fullName evidence="7">2-C-methyl-D-erythritol 4-phosphate cytidylyltransferase</fullName>
        <ecNumber evidence="7">2.7.7.60</ecNumber>
    </recommendedName>
    <alternativeName>
        <fullName evidence="7">4-diphosphocytidyl-2C-methyl-D-erythritol synthase</fullName>
    </alternativeName>
    <alternativeName>
        <fullName evidence="7">MEP cytidylyltransferase</fullName>
        <shortName evidence="7">MCT</shortName>
    </alternativeName>
</protein>
<evidence type="ECO:0000313" key="9">
    <source>
        <dbReference type="Proteomes" id="UP000294862"/>
    </source>
</evidence>
<proteinExistence type="inferred from homology"/>
<dbReference type="CDD" id="cd02516">
    <property type="entry name" value="CDP-ME_synthetase"/>
    <property type="match status" value="1"/>
</dbReference>
<dbReference type="Proteomes" id="UP000294862">
    <property type="component" value="Unassembled WGS sequence"/>
</dbReference>
<evidence type="ECO:0000256" key="5">
    <source>
        <dbReference type="ARBA" id="ARBA00022695"/>
    </source>
</evidence>
<dbReference type="HAMAP" id="MF_00108">
    <property type="entry name" value="IspD"/>
    <property type="match status" value="1"/>
</dbReference>
<evidence type="ECO:0000313" key="8">
    <source>
        <dbReference type="EMBL" id="TCO41672.1"/>
    </source>
</evidence>
<feature type="site" description="Positions MEP for the nucleophilic attack" evidence="7">
    <location>
        <position position="157"/>
    </location>
</feature>
<comment type="pathway">
    <text evidence="2 7">Isoprenoid biosynthesis; isopentenyl diphosphate biosynthesis via DXP pathway; isopentenyl diphosphate from 1-deoxy-D-xylulose 5-phosphate: step 2/6.</text>
</comment>
<feature type="site" description="Transition state stabilizer" evidence="7">
    <location>
        <position position="25"/>
    </location>
</feature>
<evidence type="ECO:0000256" key="7">
    <source>
        <dbReference type="HAMAP-Rule" id="MF_00108"/>
    </source>
</evidence>
<dbReference type="GO" id="GO:0050518">
    <property type="term" value="F:2-C-methyl-D-erythritol 4-phosphate cytidylyltransferase activity"/>
    <property type="evidence" value="ECO:0007669"/>
    <property type="project" value="UniProtKB-UniRule"/>
</dbReference>
<dbReference type="InterPro" id="IPR034683">
    <property type="entry name" value="IspD/TarI"/>
</dbReference>
<dbReference type="Pfam" id="PF01128">
    <property type="entry name" value="IspD"/>
    <property type="match status" value="1"/>
</dbReference>
<dbReference type="EC" id="2.7.7.60" evidence="7"/>
<keyword evidence="6 7" id="KW-0414">Isoprene biosynthesis</keyword>
<dbReference type="UniPathway" id="UPA00056">
    <property type="reaction ID" value="UER00093"/>
</dbReference>
<keyword evidence="4 7" id="KW-0808">Transferase</keyword>
<dbReference type="EMBL" id="SLWQ01000002">
    <property type="protein sequence ID" value="TCO41672.1"/>
    <property type="molecule type" value="Genomic_DNA"/>
</dbReference>
<evidence type="ECO:0000256" key="6">
    <source>
        <dbReference type="ARBA" id="ARBA00023229"/>
    </source>
</evidence>